<evidence type="ECO:0000313" key="2">
    <source>
        <dbReference type="EMBL" id="GBP54562.1"/>
    </source>
</evidence>
<dbReference type="EMBL" id="BGZK01000649">
    <property type="protein sequence ID" value="GBP54562.1"/>
    <property type="molecule type" value="Genomic_DNA"/>
</dbReference>
<sequence>MADILRGALVGRTEEWVMHSRLYKPEHFRLTLSVRVQWPTEEPRRRGEAAPTEEGKASQWTDHMPCRMNNRWGRNAFERRLRIEHRNVGGAPSRRSDDLVKVTDHRLLSVARDRVYIVEI</sequence>
<dbReference type="Proteomes" id="UP000299102">
    <property type="component" value="Unassembled WGS sequence"/>
</dbReference>
<proteinExistence type="predicted"/>
<reference evidence="2 3" key="1">
    <citation type="journal article" date="2019" name="Commun. Biol.">
        <title>The bagworm genome reveals a unique fibroin gene that provides high tensile strength.</title>
        <authorList>
            <person name="Kono N."/>
            <person name="Nakamura H."/>
            <person name="Ohtoshi R."/>
            <person name="Tomita M."/>
            <person name="Numata K."/>
            <person name="Arakawa K."/>
        </authorList>
    </citation>
    <scope>NUCLEOTIDE SEQUENCE [LARGE SCALE GENOMIC DNA]</scope>
</reference>
<organism evidence="2 3">
    <name type="scientific">Eumeta variegata</name>
    <name type="common">Bagworm moth</name>
    <name type="synonym">Eumeta japonica</name>
    <dbReference type="NCBI Taxonomy" id="151549"/>
    <lineage>
        <taxon>Eukaryota</taxon>
        <taxon>Metazoa</taxon>
        <taxon>Ecdysozoa</taxon>
        <taxon>Arthropoda</taxon>
        <taxon>Hexapoda</taxon>
        <taxon>Insecta</taxon>
        <taxon>Pterygota</taxon>
        <taxon>Neoptera</taxon>
        <taxon>Endopterygota</taxon>
        <taxon>Lepidoptera</taxon>
        <taxon>Glossata</taxon>
        <taxon>Ditrysia</taxon>
        <taxon>Tineoidea</taxon>
        <taxon>Psychidae</taxon>
        <taxon>Oiketicinae</taxon>
        <taxon>Eumeta</taxon>
    </lineage>
</organism>
<accession>A0A4C1WVB1</accession>
<dbReference type="AlphaFoldDB" id="A0A4C1WVB1"/>
<comment type="caution">
    <text evidence="2">The sequence shown here is derived from an EMBL/GenBank/DDBJ whole genome shotgun (WGS) entry which is preliminary data.</text>
</comment>
<gene>
    <name evidence="2" type="ORF">EVAR_43435_1</name>
</gene>
<name>A0A4C1WVB1_EUMVA</name>
<feature type="region of interest" description="Disordered" evidence="1">
    <location>
        <begin position="40"/>
        <end position="67"/>
    </location>
</feature>
<keyword evidence="3" id="KW-1185">Reference proteome</keyword>
<feature type="compositionally biased region" description="Basic and acidic residues" evidence="1">
    <location>
        <begin position="41"/>
        <end position="56"/>
    </location>
</feature>
<evidence type="ECO:0000256" key="1">
    <source>
        <dbReference type="SAM" id="MobiDB-lite"/>
    </source>
</evidence>
<evidence type="ECO:0000313" key="3">
    <source>
        <dbReference type="Proteomes" id="UP000299102"/>
    </source>
</evidence>
<protein>
    <submittedName>
        <fullName evidence="2">Uncharacterized protein</fullName>
    </submittedName>
</protein>